<keyword evidence="1" id="KW-1277">Toxin-antitoxin system</keyword>
<keyword evidence="3" id="KW-1185">Reference proteome</keyword>
<comment type="caution">
    <text evidence="2">The sequence shown here is derived from an EMBL/GenBank/DDBJ whole genome shotgun (WGS) entry which is preliminary data.</text>
</comment>
<reference evidence="2 3" key="1">
    <citation type="submission" date="2024-05" db="EMBL/GenBank/DDBJ databases">
        <title>Roseateles sp. DJS-2-20 16S ribosomal RNA gene Genome sequencing and assembly.</title>
        <authorList>
            <person name="Woo H."/>
        </authorList>
    </citation>
    <scope>NUCLEOTIDE SEQUENCE [LARGE SCALE GENOMIC DNA]</scope>
    <source>
        <strain evidence="2 3">DJS-2-20</strain>
    </source>
</reference>
<evidence type="ECO:0000313" key="3">
    <source>
        <dbReference type="Proteomes" id="UP001495147"/>
    </source>
</evidence>
<evidence type="ECO:0000313" key="2">
    <source>
        <dbReference type="EMBL" id="MEO3693537.1"/>
    </source>
</evidence>
<organism evidence="2 3">
    <name type="scientific">Roseateles paludis</name>
    <dbReference type="NCBI Taxonomy" id="3145238"/>
    <lineage>
        <taxon>Bacteria</taxon>
        <taxon>Pseudomonadati</taxon>
        <taxon>Pseudomonadota</taxon>
        <taxon>Betaproteobacteria</taxon>
        <taxon>Burkholderiales</taxon>
        <taxon>Sphaerotilaceae</taxon>
        <taxon>Roseateles</taxon>
    </lineage>
</organism>
<name>A0ABV0G730_9BURK</name>
<dbReference type="Proteomes" id="UP001495147">
    <property type="component" value="Unassembled WGS sequence"/>
</dbReference>
<proteinExistence type="predicted"/>
<dbReference type="InterPro" id="IPR007712">
    <property type="entry name" value="RelE/ParE_toxin"/>
</dbReference>
<protein>
    <submittedName>
        <fullName evidence="2">Type II toxin-antitoxin system RelE/ParE family toxin</fullName>
    </submittedName>
</protein>
<dbReference type="RefSeq" id="WP_347706354.1">
    <property type="nucleotide sequence ID" value="NZ_JBDPZD010000008.1"/>
</dbReference>
<sequence>MSFRLVFKPRAAAELAEAFAWYDQPTIRQGEAFFAELERVERFIRLNPLLYPEVDPAIHRANLRLFPYSLFYVVDGEVISVLSCFHQHRDPDAQPRSDEP</sequence>
<dbReference type="Pfam" id="PF05016">
    <property type="entry name" value="ParE_toxin"/>
    <property type="match status" value="1"/>
</dbReference>
<dbReference type="Gene3D" id="3.30.2310.20">
    <property type="entry name" value="RelE-like"/>
    <property type="match status" value="1"/>
</dbReference>
<gene>
    <name evidence="2" type="ORF">ABDJ85_18855</name>
</gene>
<dbReference type="InterPro" id="IPR035093">
    <property type="entry name" value="RelE/ParE_toxin_dom_sf"/>
</dbReference>
<accession>A0ABV0G730</accession>
<evidence type="ECO:0000256" key="1">
    <source>
        <dbReference type="ARBA" id="ARBA00022649"/>
    </source>
</evidence>
<dbReference type="EMBL" id="JBDPZD010000008">
    <property type="protein sequence ID" value="MEO3693537.1"/>
    <property type="molecule type" value="Genomic_DNA"/>
</dbReference>